<dbReference type="GO" id="GO:0016491">
    <property type="term" value="F:oxidoreductase activity"/>
    <property type="evidence" value="ECO:0007669"/>
    <property type="project" value="InterPro"/>
</dbReference>
<dbReference type="Pfam" id="PF02738">
    <property type="entry name" value="MoCoBD_1"/>
    <property type="match status" value="1"/>
</dbReference>
<dbReference type="Pfam" id="PF01315">
    <property type="entry name" value="Ald_Xan_dh_C"/>
    <property type="match status" value="1"/>
</dbReference>
<dbReference type="PANTHER" id="PTHR11908:SF153">
    <property type="entry name" value="DEHYDROGENASE"/>
    <property type="match status" value="1"/>
</dbReference>
<accession>A0A6N6MX59</accession>
<dbReference type="InterPro" id="IPR036856">
    <property type="entry name" value="Ald_Oxase/Xan_DH_a/b_sf"/>
</dbReference>
<dbReference type="InterPro" id="IPR000674">
    <property type="entry name" value="Ald_Oxase/Xan_DH_a/b"/>
</dbReference>
<dbReference type="SMART" id="SM01008">
    <property type="entry name" value="Ald_Xan_dh_C"/>
    <property type="match status" value="1"/>
</dbReference>
<proteinExistence type="predicted"/>
<evidence type="ECO:0000313" key="3">
    <source>
        <dbReference type="Proteomes" id="UP000441523"/>
    </source>
</evidence>
<dbReference type="PANTHER" id="PTHR11908">
    <property type="entry name" value="XANTHINE DEHYDROGENASE"/>
    <property type="match status" value="1"/>
</dbReference>
<gene>
    <name evidence="2" type="ORF">F6X51_03005</name>
</gene>
<organism evidence="2 3">
    <name type="scientific">Methylobacterium planeticum</name>
    <dbReference type="NCBI Taxonomy" id="2615211"/>
    <lineage>
        <taxon>Bacteria</taxon>
        <taxon>Pseudomonadati</taxon>
        <taxon>Pseudomonadota</taxon>
        <taxon>Alphaproteobacteria</taxon>
        <taxon>Hyphomicrobiales</taxon>
        <taxon>Methylobacteriaceae</taxon>
        <taxon>Methylobacterium</taxon>
    </lineage>
</organism>
<dbReference type="InterPro" id="IPR046867">
    <property type="entry name" value="AldOxase/xan_DH_MoCoBD2"/>
</dbReference>
<name>A0A6N6MX59_9HYPH</name>
<dbReference type="Gene3D" id="3.90.1170.50">
    <property type="entry name" value="Aldehyde oxidase/xanthine dehydrogenase, a/b hammerhead"/>
    <property type="match status" value="1"/>
</dbReference>
<dbReference type="GO" id="GO:0005506">
    <property type="term" value="F:iron ion binding"/>
    <property type="evidence" value="ECO:0007669"/>
    <property type="project" value="InterPro"/>
</dbReference>
<feature type="domain" description="Aldehyde oxidase/xanthine dehydrogenase a/b hammerhead" evidence="1">
    <location>
        <begin position="28"/>
        <end position="142"/>
    </location>
</feature>
<dbReference type="Pfam" id="PF20256">
    <property type="entry name" value="MoCoBD_2"/>
    <property type="match status" value="1"/>
</dbReference>
<dbReference type="AlphaFoldDB" id="A0A6N6MX59"/>
<dbReference type="Proteomes" id="UP000441523">
    <property type="component" value="Unassembled WGS sequence"/>
</dbReference>
<dbReference type="InterPro" id="IPR008274">
    <property type="entry name" value="AldOxase/xan_DH_MoCoBD1"/>
</dbReference>
<dbReference type="RefSeq" id="WP_150961724.1">
    <property type="nucleotide sequence ID" value="NZ_VZZJ01000002.1"/>
</dbReference>
<dbReference type="InterPro" id="IPR037165">
    <property type="entry name" value="AldOxase/xan_DH_Mopterin-bd_sf"/>
</dbReference>
<evidence type="ECO:0000313" key="2">
    <source>
        <dbReference type="EMBL" id="KAB1075661.1"/>
    </source>
</evidence>
<keyword evidence="3" id="KW-1185">Reference proteome</keyword>
<dbReference type="InterPro" id="IPR016208">
    <property type="entry name" value="Ald_Oxase/xanthine_DH-like"/>
</dbReference>
<sequence length="751" mass="80946">MVATFSSTGRDTFVGSPQSRVDGPAKVTGLAKYAGEFAAPDLAHGYVVSSTIAKGSITAVDTAAAEAVPGVIKVFTHENRPRTAWLNYNYQDAVAPPGAPFRALYDDKIHYSGQPVALVVAEDFETARHAAALVKLDYEAEEPLTDTEAARDLAYVPPKKRNGIKPPPEPWGDPEGAYDRAPVKLSQDYRLAIEHHNPMEPHASTVVFEGDGKYTVYDKIQGVSNSQGYLASVFGLNKDDLRVMNPYLGGGFGSGLRPQYQLFLAMLAARELERSVRVALTRDQMWSFTYRPDALQTIALGADRDGALRSLRHDAIGGTSHFEDYQEVVVNWSGVLYKCENVALTYKIAKLDTFTPGDMRAPGAVTGVFAIETAMDELAYATGVDPIELRLRNFTDHDQTAQDKPFGSKALKSCFSEGAERFGWSRRDPEPRSMREGRELVGWGMATGVWESMMMQSGAHAILSADGKLEVGNSTGDIGTGTYTILTQIAADTLGLAMEDVTTKLGDTRLPEAPVAGGSWTAASSGTAVMKACRDVAEQAFRLARQMENSPLANVDLDRVVFTGGRIEVAGDPGRGVSLVEAMRAGGVDRLEATAQGAPDKDFNDAYEAYTHSAIFAEVKVDEELGQVRLTRVVSAVAAGKILNPKTARSQILGGVVMGIGSALEEESMLDHRLGRFMNHNLGEYHVPVNADIYDIDVIFVDEEDKANPLGVKGLGEIGIVGTAAAIANAVYHATGKRIRHLPITVDKILA</sequence>
<dbReference type="EMBL" id="VZZJ01000002">
    <property type="protein sequence ID" value="KAB1075661.1"/>
    <property type="molecule type" value="Genomic_DNA"/>
</dbReference>
<dbReference type="Gene3D" id="3.30.365.10">
    <property type="entry name" value="Aldehyde oxidase/xanthine dehydrogenase, molybdopterin binding domain"/>
    <property type="match status" value="4"/>
</dbReference>
<protein>
    <submittedName>
        <fullName evidence="2">Xanthine dehydrogenase family protein molybdopterin-binding subunit</fullName>
    </submittedName>
</protein>
<reference evidence="2 3" key="1">
    <citation type="submission" date="2019-09" db="EMBL/GenBank/DDBJ databases">
        <title>YIM 132548 draft genome.</title>
        <authorList>
            <person name="Jiang L."/>
        </authorList>
    </citation>
    <scope>NUCLEOTIDE SEQUENCE [LARGE SCALE GENOMIC DNA]</scope>
    <source>
        <strain evidence="2 3">YIM 132548</strain>
    </source>
</reference>
<comment type="caution">
    <text evidence="2">The sequence shown here is derived from an EMBL/GenBank/DDBJ whole genome shotgun (WGS) entry which is preliminary data.</text>
</comment>
<evidence type="ECO:0000259" key="1">
    <source>
        <dbReference type="SMART" id="SM01008"/>
    </source>
</evidence>
<dbReference type="SUPFAM" id="SSF56003">
    <property type="entry name" value="Molybdenum cofactor-binding domain"/>
    <property type="match status" value="1"/>
</dbReference>
<dbReference type="SUPFAM" id="SSF54665">
    <property type="entry name" value="CO dehydrogenase molybdoprotein N-domain-like"/>
    <property type="match status" value="1"/>
</dbReference>